<dbReference type="Pfam" id="PF24481">
    <property type="entry name" value="CT398_CC"/>
    <property type="match status" value="1"/>
</dbReference>
<dbReference type="Proteomes" id="UP000256485">
    <property type="component" value="Unassembled WGS sequence"/>
</dbReference>
<organism evidence="4 5">
    <name type="scientific">Thermasporomyces composti</name>
    <dbReference type="NCBI Taxonomy" id="696763"/>
    <lineage>
        <taxon>Bacteria</taxon>
        <taxon>Bacillati</taxon>
        <taxon>Actinomycetota</taxon>
        <taxon>Actinomycetes</taxon>
        <taxon>Propionibacteriales</taxon>
        <taxon>Nocardioidaceae</taxon>
        <taxon>Thermasporomyces</taxon>
    </lineage>
</organism>
<sequence>MERLQSERKELEAAVVAAATKVEDLTREQSKAERDVEQVRARRERDEQRLQAGQVASPKDLENLQHEIESLTKRQSDLEDVQLEIMERLEAATAEHDELRQKLSEVESRLEATERTRDEAYAAIDAEAENVRRDRAEAAADVTDELLALYEKIRSQQGGIGAAALRQRRCEGCRMELDTSYLLKVAAAPPDEVLRCEECRRILVRTADSGV</sequence>
<comment type="caution">
    <text evidence="4">The sequence shown here is derived from an EMBL/GenBank/DDBJ whole genome shotgun (WGS) entry which is preliminary data.</text>
</comment>
<proteinExistence type="predicted"/>
<protein>
    <submittedName>
        <fullName evidence="4">Uncharacterized protein</fullName>
    </submittedName>
</protein>
<dbReference type="EMBL" id="QTUC01000001">
    <property type="protein sequence ID" value="REF37980.1"/>
    <property type="molecule type" value="Genomic_DNA"/>
</dbReference>
<feature type="domain" description="CT398-like coiled coil hairpin" evidence="3">
    <location>
        <begin position="2"/>
        <end position="158"/>
    </location>
</feature>
<name>A0A3D9VCT6_THECX</name>
<evidence type="ECO:0000259" key="3">
    <source>
        <dbReference type="Pfam" id="PF24481"/>
    </source>
</evidence>
<accession>A0A3D9VCT6</accession>
<evidence type="ECO:0000313" key="4">
    <source>
        <dbReference type="EMBL" id="REF37980.1"/>
    </source>
</evidence>
<feature type="domain" description="C4-type zinc ribbon" evidence="2">
    <location>
        <begin position="169"/>
        <end position="203"/>
    </location>
</feature>
<dbReference type="Gene3D" id="1.10.287.1490">
    <property type="match status" value="1"/>
</dbReference>
<dbReference type="AlphaFoldDB" id="A0A3D9VCT6"/>
<keyword evidence="5" id="KW-1185">Reference proteome</keyword>
<dbReference type="InterPro" id="IPR052376">
    <property type="entry name" value="Oxidative_Scav/Glycosyltrans"/>
</dbReference>
<dbReference type="InterPro" id="IPR056003">
    <property type="entry name" value="CT398_CC_hairpin"/>
</dbReference>
<dbReference type="InterPro" id="IPR003743">
    <property type="entry name" value="Zf-RING_7"/>
</dbReference>
<reference evidence="4 5" key="1">
    <citation type="submission" date="2018-08" db="EMBL/GenBank/DDBJ databases">
        <title>Sequencing the genomes of 1000 actinobacteria strains.</title>
        <authorList>
            <person name="Klenk H.-P."/>
        </authorList>
    </citation>
    <scope>NUCLEOTIDE SEQUENCE [LARGE SCALE GENOMIC DNA]</scope>
    <source>
        <strain evidence="4 5">DSM 22891</strain>
    </source>
</reference>
<dbReference type="Pfam" id="PF02591">
    <property type="entry name" value="Zn_ribbon_9"/>
    <property type="match status" value="1"/>
</dbReference>
<feature type="compositionally biased region" description="Basic and acidic residues" evidence="1">
    <location>
        <begin position="25"/>
        <end position="49"/>
    </location>
</feature>
<gene>
    <name evidence="4" type="ORF">DFJ64_3443</name>
</gene>
<feature type="region of interest" description="Disordered" evidence="1">
    <location>
        <begin position="25"/>
        <end position="62"/>
    </location>
</feature>
<dbReference type="PANTHER" id="PTHR39082:SF1">
    <property type="entry name" value="SCAVENGER RECEPTOR CLASS A MEMBER 3"/>
    <property type="match status" value="1"/>
</dbReference>
<dbReference type="PANTHER" id="PTHR39082">
    <property type="entry name" value="PHOSPHOLIPASE C-BETA-2-RELATED"/>
    <property type="match status" value="1"/>
</dbReference>
<evidence type="ECO:0000259" key="2">
    <source>
        <dbReference type="Pfam" id="PF02591"/>
    </source>
</evidence>
<evidence type="ECO:0000313" key="5">
    <source>
        <dbReference type="Proteomes" id="UP000256485"/>
    </source>
</evidence>
<evidence type="ECO:0000256" key="1">
    <source>
        <dbReference type="SAM" id="MobiDB-lite"/>
    </source>
</evidence>